<reference evidence="3 4" key="1">
    <citation type="journal article" date="2019" name="Sci. Rep.">
        <title>A high-quality genome of Eragrostis curvula grass provides insights into Poaceae evolution and supports new strategies to enhance forage quality.</title>
        <authorList>
            <person name="Carballo J."/>
            <person name="Santos B.A.C.M."/>
            <person name="Zappacosta D."/>
            <person name="Garbus I."/>
            <person name="Selva J.P."/>
            <person name="Gallo C.A."/>
            <person name="Diaz A."/>
            <person name="Albertini E."/>
            <person name="Caccamo M."/>
            <person name="Echenique V."/>
        </authorList>
    </citation>
    <scope>NUCLEOTIDE SEQUENCE [LARGE SCALE GENOMIC DNA]</scope>
    <source>
        <strain evidence="4">cv. Victoria</strain>
        <tissue evidence="3">Leaf</tissue>
    </source>
</reference>
<evidence type="ECO:0000313" key="3">
    <source>
        <dbReference type="EMBL" id="TVU32225.1"/>
    </source>
</evidence>
<dbReference type="PANTHER" id="PTHR33499">
    <property type="entry name" value="OS12G0282400 PROTEIN-RELATED"/>
    <property type="match status" value="1"/>
</dbReference>
<protein>
    <submittedName>
        <fullName evidence="3">Uncharacterized protein</fullName>
    </submittedName>
</protein>
<feature type="non-terminal residue" evidence="3">
    <location>
        <position position="570"/>
    </location>
</feature>
<dbReference type="InterPro" id="IPR004252">
    <property type="entry name" value="Probable_transposase_24"/>
</dbReference>
<dbReference type="AlphaFoldDB" id="A0A5J9V8C8"/>
<keyword evidence="4" id="KW-1185">Reference proteome</keyword>
<feature type="region of interest" description="Disordered" evidence="2">
    <location>
        <begin position="210"/>
        <end position="249"/>
    </location>
</feature>
<feature type="region of interest" description="Disordered" evidence="2">
    <location>
        <begin position="496"/>
        <end position="518"/>
    </location>
</feature>
<comment type="caution">
    <text evidence="3">The sequence shown here is derived from an EMBL/GenBank/DDBJ whole genome shotgun (WGS) entry which is preliminary data.</text>
</comment>
<feature type="compositionally biased region" description="Low complexity" evidence="2">
    <location>
        <begin position="221"/>
        <end position="230"/>
    </location>
</feature>
<evidence type="ECO:0000313" key="4">
    <source>
        <dbReference type="Proteomes" id="UP000324897"/>
    </source>
</evidence>
<proteinExistence type="predicted"/>
<feature type="non-terminal residue" evidence="3">
    <location>
        <position position="1"/>
    </location>
</feature>
<dbReference type="Pfam" id="PF03004">
    <property type="entry name" value="Transposase_24"/>
    <property type="match status" value="1"/>
</dbReference>
<organism evidence="3 4">
    <name type="scientific">Eragrostis curvula</name>
    <name type="common">weeping love grass</name>
    <dbReference type="NCBI Taxonomy" id="38414"/>
    <lineage>
        <taxon>Eukaryota</taxon>
        <taxon>Viridiplantae</taxon>
        <taxon>Streptophyta</taxon>
        <taxon>Embryophyta</taxon>
        <taxon>Tracheophyta</taxon>
        <taxon>Spermatophyta</taxon>
        <taxon>Magnoliopsida</taxon>
        <taxon>Liliopsida</taxon>
        <taxon>Poales</taxon>
        <taxon>Poaceae</taxon>
        <taxon>PACMAD clade</taxon>
        <taxon>Chloridoideae</taxon>
        <taxon>Eragrostideae</taxon>
        <taxon>Eragrostidinae</taxon>
        <taxon>Eragrostis</taxon>
    </lineage>
</organism>
<dbReference type="OrthoDB" id="696112at2759"/>
<dbReference type="Proteomes" id="UP000324897">
    <property type="component" value="Chromosome 1"/>
</dbReference>
<name>A0A5J9V8C8_9POAL</name>
<accession>A0A5J9V8C8</accession>
<feature type="coiled-coil region" evidence="1">
    <location>
        <begin position="518"/>
        <end position="563"/>
    </location>
</feature>
<dbReference type="Gramene" id="TVU32225">
    <property type="protein sequence ID" value="TVU32225"/>
    <property type="gene ID" value="EJB05_23947"/>
</dbReference>
<keyword evidence="1" id="KW-0175">Coiled coil</keyword>
<evidence type="ECO:0000256" key="1">
    <source>
        <dbReference type="SAM" id="Coils"/>
    </source>
</evidence>
<evidence type="ECO:0000256" key="2">
    <source>
        <dbReference type="SAM" id="MobiDB-lite"/>
    </source>
</evidence>
<sequence>LCGRRSSTSLIADPLDAAIKSLAKLNPTLTGEIWEVTIICKDKKRVLDITIDKGAITFVNLSHFREQLGYSARDYCFYKRRCGIDEATLQFVDTRRDIEDMVEEVSNTRERKLRLILTKEYPEAERVNITPLKRSREMQHDDDEEDDTFGFDESINEYKDWLRELIRDEDSRDLHDDFRNDTIETYTEWLREEGKLREISAYQAYINSRRPTAAQEESNDSSESPPSEWPSHARKKKKQTEGGKEVGRGTLKGLAAMAKRMKTQQKKLKVDFSPNLGGPCGDNRRTFVDEVVMFMRLNTPLIGVRFWKDVKPNVKSAIIEKVMDAWDIEDNPETREKILKIAHERYKGWRATLSATYRAYPTYEMRMKNLPKDIDIVEWHYLNMYFGSRKFKKVSRRNSSNRQQVKVLHVMGSKPFSQCSWEKRDPETGVEPGQMELFKTTHSKQGEWSSEMSQSIYNAAARKLSLEESDDSGEQESRCTSVPTAKEDLVFQDAYKETTGTKSTKSHGKGYLSNPTKNQLLKERIKEQEREVQILKEQLAKAAADKEADKASLKAEIMEEMKAMMTQNMR</sequence>
<dbReference type="EMBL" id="RWGY01000011">
    <property type="protein sequence ID" value="TVU32225.1"/>
    <property type="molecule type" value="Genomic_DNA"/>
</dbReference>
<gene>
    <name evidence="3" type="ORF">EJB05_23947</name>
</gene>
<dbReference type="PANTHER" id="PTHR33499:SF43">
    <property type="entry name" value="TRANSPOSASE, PTTA_EN_SPM, PLANT"/>
    <property type="match status" value="1"/>
</dbReference>